<sequence>MPIFNGVALVTGAASVDRDAKKLNDTDLAIKETFQDVQVLAVPTDISKQEDIERLYSETIETFGRVDYVVNGAGKSCLATEKFVVDD</sequence>
<evidence type="ECO:0000313" key="2">
    <source>
        <dbReference type="Proteomes" id="UP000827133"/>
    </source>
</evidence>
<dbReference type="Gene3D" id="3.40.50.720">
    <property type="entry name" value="NAD(P)-binding Rossmann-like Domain"/>
    <property type="match status" value="1"/>
</dbReference>
<dbReference type="Proteomes" id="UP000827133">
    <property type="component" value="Unassembled WGS sequence"/>
</dbReference>
<name>A0A9P8D497_9HYPO</name>
<gene>
    <name evidence="1" type="ORF">J7337_013295</name>
</gene>
<dbReference type="AlphaFoldDB" id="A0A9P8D497"/>
<accession>A0A9P8D497</accession>
<evidence type="ECO:0000313" key="1">
    <source>
        <dbReference type="EMBL" id="KAG9495062.1"/>
    </source>
</evidence>
<proteinExistence type="predicted"/>
<dbReference type="InterPro" id="IPR002347">
    <property type="entry name" value="SDR_fam"/>
</dbReference>
<comment type="caution">
    <text evidence="1">The sequence shown here is derived from an EMBL/GenBank/DDBJ whole genome shotgun (WGS) entry which is preliminary data.</text>
</comment>
<dbReference type="Pfam" id="PF00106">
    <property type="entry name" value="adh_short"/>
    <property type="match status" value="1"/>
</dbReference>
<protein>
    <submittedName>
        <fullName evidence="1">Uncharacterized protein</fullName>
    </submittedName>
</protein>
<dbReference type="KEGG" id="fmu:J7337_013295"/>
<reference evidence="1" key="1">
    <citation type="journal article" date="2021" name="Mol. Plant Microbe Interact.">
        <title>Telomere to telomere genome assembly of Fusarium musae F31, causal agent of crown rot disease of banana.</title>
        <authorList>
            <person name="Degradi L."/>
            <person name="Tava V."/>
            <person name="Kunova A."/>
            <person name="Cortesi P."/>
            <person name="Saracchi M."/>
            <person name="Pasquali M."/>
        </authorList>
    </citation>
    <scope>NUCLEOTIDE SEQUENCE</scope>
    <source>
        <strain evidence="1">F31</strain>
    </source>
</reference>
<dbReference type="GeneID" id="68321151"/>
<dbReference type="SUPFAM" id="SSF51735">
    <property type="entry name" value="NAD(P)-binding Rossmann-fold domains"/>
    <property type="match status" value="1"/>
</dbReference>
<keyword evidence="2" id="KW-1185">Reference proteome</keyword>
<dbReference type="RefSeq" id="XP_044674062.1">
    <property type="nucleotide sequence ID" value="XM_044830787.1"/>
</dbReference>
<dbReference type="EMBL" id="JAHBCI010000011">
    <property type="protein sequence ID" value="KAG9495062.1"/>
    <property type="molecule type" value="Genomic_DNA"/>
</dbReference>
<dbReference type="InterPro" id="IPR036291">
    <property type="entry name" value="NAD(P)-bd_dom_sf"/>
</dbReference>
<organism evidence="1 2">
    <name type="scientific">Fusarium musae</name>
    <dbReference type="NCBI Taxonomy" id="1042133"/>
    <lineage>
        <taxon>Eukaryota</taxon>
        <taxon>Fungi</taxon>
        <taxon>Dikarya</taxon>
        <taxon>Ascomycota</taxon>
        <taxon>Pezizomycotina</taxon>
        <taxon>Sordariomycetes</taxon>
        <taxon>Hypocreomycetidae</taxon>
        <taxon>Hypocreales</taxon>
        <taxon>Nectriaceae</taxon>
        <taxon>Fusarium</taxon>
    </lineage>
</organism>